<evidence type="ECO:0000256" key="3">
    <source>
        <dbReference type="ARBA" id="ARBA00022475"/>
    </source>
</evidence>
<keyword evidence="6 7" id="KW-0472">Membrane</keyword>
<keyword evidence="5 7" id="KW-1133">Transmembrane helix</keyword>
<dbReference type="Proteomes" id="UP000297475">
    <property type="component" value="Unassembled WGS sequence"/>
</dbReference>
<accession>A0A4Z0WAX3</accession>
<feature type="transmembrane region" description="Helical" evidence="7">
    <location>
        <begin position="107"/>
        <end position="129"/>
    </location>
</feature>
<dbReference type="GO" id="GO:0042970">
    <property type="term" value="F:homoserine transmembrane transporter activity"/>
    <property type="evidence" value="ECO:0007669"/>
    <property type="project" value="TreeGrafter"/>
</dbReference>
<dbReference type="AlphaFoldDB" id="A0A4Z0WAX3"/>
<dbReference type="Pfam" id="PF01810">
    <property type="entry name" value="LysE"/>
    <property type="match status" value="1"/>
</dbReference>
<comment type="subcellular location">
    <subcellularLocation>
        <location evidence="1">Cell membrane</location>
        <topology evidence="1">Multi-pass membrane protein</topology>
    </subcellularLocation>
</comment>
<dbReference type="GO" id="GO:0005886">
    <property type="term" value="C:plasma membrane"/>
    <property type="evidence" value="ECO:0007669"/>
    <property type="project" value="UniProtKB-SubCell"/>
</dbReference>
<evidence type="ECO:0000256" key="1">
    <source>
        <dbReference type="ARBA" id="ARBA00004651"/>
    </source>
</evidence>
<organism evidence="8 9">
    <name type="scientific">Natronospirillum operosum</name>
    <dbReference type="NCBI Taxonomy" id="2759953"/>
    <lineage>
        <taxon>Bacteria</taxon>
        <taxon>Pseudomonadati</taxon>
        <taxon>Pseudomonadota</taxon>
        <taxon>Gammaproteobacteria</taxon>
        <taxon>Oceanospirillales</taxon>
        <taxon>Natronospirillaceae</taxon>
        <taxon>Natronospirillum</taxon>
    </lineage>
</organism>
<feature type="transmembrane region" description="Helical" evidence="7">
    <location>
        <begin position="67"/>
        <end position="87"/>
    </location>
</feature>
<comment type="caution">
    <text evidence="8">The sequence shown here is derived from an EMBL/GenBank/DDBJ whole genome shotgun (WGS) entry which is preliminary data.</text>
</comment>
<protein>
    <submittedName>
        <fullName evidence="8">LysE family translocator</fullName>
    </submittedName>
</protein>
<feature type="transmembrane region" description="Helical" evidence="7">
    <location>
        <begin position="36"/>
        <end position="61"/>
    </location>
</feature>
<comment type="similarity">
    <text evidence="2">Belongs to the Rht family.</text>
</comment>
<evidence type="ECO:0000256" key="4">
    <source>
        <dbReference type="ARBA" id="ARBA00022692"/>
    </source>
</evidence>
<evidence type="ECO:0000313" key="9">
    <source>
        <dbReference type="Proteomes" id="UP000297475"/>
    </source>
</evidence>
<keyword evidence="9" id="KW-1185">Reference proteome</keyword>
<dbReference type="PANTHER" id="PTHR30086:SF14">
    <property type="entry name" value="HOMOSERINE_HOMOSERINE LACTONE EFFLUX PROTEIN"/>
    <property type="match status" value="1"/>
</dbReference>
<keyword evidence="3" id="KW-1003">Cell membrane</keyword>
<sequence length="204" mass="21339">MSADFLVTSLIIIATPGTGSLYTVAIGLAQGRLASFHAALGCTLGLLVHMAVAISGAATVFHTSPQAFSALALLGAAYMLYMAASMLRSNGLMPANGQAPERHGSQIIRHAIVINLLNPKLSVFFLAFLPAFVTAADGPVTLQLIGLSLWFMGLTLLVFALYGWFAALFSSALMRRPRVQLGMRLGFAGAFVVIAVQLAASALS</sequence>
<reference evidence="8 9" key="1">
    <citation type="submission" date="2019-04" db="EMBL/GenBank/DDBJ databases">
        <title>Natronospirillum operosus gen. nov., sp. nov., a haloalkaliphilic satellite isolated from decaying biomass of laboratory culture of cyanobacterium Geitlerinema sp. and proposal of Natronospirillaceae fam. nov. and Saccharospirillaceae fam. nov.</title>
        <authorList>
            <person name="Kevbrin V."/>
            <person name="Boltyanskaya Y."/>
            <person name="Koziaeva V."/>
            <person name="Grouzdev D.S."/>
            <person name="Park M."/>
            <person name="Cho J."/>
        </authorList>
    </citation>
    <scope>NUCLEOTIDE SEQUENCE [LARGE SCALE GENOMIC DNA]</scope>
    <source>
        <strain evidence="8 9">G-116</strain>
    </source>
</reference>
<name>A0A4Z0WAX3_9GAMM</name>
<dbReference type="OrthoDB" id="9804822at2"/>
<evidence type="ECO:0000256" key="7">
    <source>
        <dbReference type="SAM" id="Phobius"/>
    </source>
</evidence>
<evidence type="ECO:0000313" key="8">
    <source>
        <dbReference type="EMBL" id="TGG91696.1"/>
    </source>
</evidence>
<dbReference type="EMBL" id="SRMF01000007">
    <property type="protein sequence ID" value="TGG91696.1"/>
    <property type="molecule type" value="Genomic_DNA"/>
</dbReference>
<dbReference type="PANTHER" id="PTHR30086">
    <property type="entry name" value="ARGININE EXPORTER PROTEIN ARGO"/>
    <property type="match status" value="1"/>
</dbReference>
<evidence type="ECO:0000256" key="2">
    <source>
        <dbReference type="ARBA" id="ARBA00007928"/>
    </source>
</evidence>
<dbReference type="InterPro" id="IPR001123">
    <property type="entry name" value="LeuE-type"/>
</dbReference>
<proteinExistence type="inferred from homology"/>
<dbReference type="RefSeq" id="WP_135484107.1">
    <property type="nucleotide sequence ID" value="NZ_SRMF01000007.1"/>
</dbReference>
<feature type="transmembrane region" description="Helical" evidence="7">
    <location>
        <begin position="185"/>
        <end position="203"/>
    </location>
</feature>
<evidence type="ECO:0000256" key="6">
    <source>
        <dbReference type="ARBA" id="ARBA00023136"/>
    </source>
</evidence>
<feature type="transmembrane region" description="Helical" evidence="7">
    <location>
        <begin position="6"/>
        <end position="29"/>
    </location>
</feature>
<keyword evidence="4 7" id="KW-0812">Transmembrane</keyword>
<gene>
    <name evidence="8" type="ORF">E4656_14975</name>
</gene>
<evidence type="ECO:0000256" key="5">
    <source>
        <dbReference type="ARBA" id="ARBA00022989"/>
    </source>
</evidence>
<feature type="transmembrane region" description="Helical" evidence="7">
    <location>
        <begin position="149"/>
        <end position="173"/>
    </location>
</feature>